<gene>
    <name evidence="2" type="ORF">SVIM_LOCUS178886</name>
</gene>
<feature type="transmembrane region" description="Helical" evidence="1">
    <location>
        <begin position="6"/>
        <end position="31"/>
    </location>
</feature>
<name>A0A6N2LK09_SALVM</name>
<accession>A0A6N2LK09</accession>
<dbReference type="EMBL" id="CAADRP010001112">
    <property type="protein sequence ID" value="VFU35866.1"/>
    <property type="molecule type" value="Genomic_DNA"/>
</dbReference>
<sequence>MILVGIFYIVSLLIPQTVDFVRCFIICNTLPRGNFAAGRDLKFISLSMTACFTFGALLLLRVWFTSLLTCTS</sequence>
<keyword evidence="1" id="KW-0812">Transmembrane</keyword>
<evidence type="ECO:0000313" key="2">
    <source>
        <dbReference type="EMBL" id="VFU35866.1"/>
    </source>
</evidence>
<keyword evidence="1" id="KW-0472">Membrane</keyword>
<dbReference type="AlphaFoldDB" id="A0A6N2LK09"/>
<keyword evidence="1" id="KW-1133">Transmembrane helix</keyword>
<feature type="transmembrane region" description="Helical" evidence="1">
    <location>
        <begin position="43"/>
        <end position="64"/>
    </location>
</feature>
<reference evidence="2" key="1">
    <citation type="submission" date="2019-03" db="EMBL/GenBank/DDBJ databases">
        <authorList>
            <person name="Mank J."/>
            <person name="Almeida P."/>
        </authorList>
    </citation>
    <scope>NUCLEOTIDE SEQUENCE</scope>
    <source>
        <strain evidence="2">78183</strain>
    </source>
</reference>
<organism evidence="2">
    <name type="scientific">Salix viminalis</name>
    <name type="common">Common osier</name>
    <name type="synonym">Basket willow</name>
    <dbReference type="NCBI Taxonomy" id="40686"/>
    <lineage>
        <taxon>Eukaryota</taxon>
        <taxon>Viridiplantae</taxon>
        <taxon>Streptophyta</taxon>
        <taxon>Embryophyta</taxon>
        <taxon>Tracheophyta</taxon>
        <taxon>Spermatophyta</taxon>
        <taxon>Magnoliopsida</taxon>
        <taxon>eudicotyledons</taxon>
        <taxon>Gunneridae</taxon>
        <taxon>Pentapetalae</taxon>
        <taxon>rosids</taxon>
        <taxon>fabids</taxon>
        <taxon>Malpighiales</taxon>
        <taxon>Salicaceae</taxon>
        <taxon>Saliceae</taxon>
        <taxon>Salix</taxon>
    </lineage>
</organism>
<proteinExistence type="predicted"/>
<protein>
    <submittedName>
        <fullName evidence="2">Uncharacterized protein</fullName>
    </submittedName>
</protein>
<evidence type="ECO:0000256" key="1">
    <source>
        <dbReference type="SAM" id="Phobius"/>
    </source>
</evidence>